<dbReference type="KEGG" id="ard:AXF14_03350"/>
<feature type="domain" description="PTS EIIB type-4" evidence="8">
    <location>
        <begin position="1"/>
        <end position="164"/>
    </location>
</feature>
<dbReference type="CDD" id="cd00001">
    <property type="entry name" value="PTS_IIB_man"/>
    <property type="match status" value="1"/>
</dbReference>
<evidence type="ECO:0000256" key="3">
    <source>
        <dbReference type="ARBA" id="ARBA00022490"/>
    </source>
</evidence>
<dbReference type="Gene3D" id="3.40.35.10">
    <property type="entry name" value="Phosphotransferase system, sorbose subfamily IIB component"/>
    <property type="match status" value="1"/>
</dbReference>
<evidence type="ECO:0000259" key="8">
    <source>
        <dbReference type="PROSITE" id="PS51101"/>
    </source>
</evidence>
<keyword evidence="4" id="KW-0762">Sugar transport</keyword>
<name>A0A0X8JDE5_ACTRD</name>
<keyword evidence="2" id="KW-0813">Transport</keyword>
<evidence type="ECO:0000313" key="9">
    <source>
        <dbReference type="EMBL" id="AMD86812.1"/>
    </source>
</evidence>
<keyword evidence="7" id="KW-0418">Kinase</keyword>
<reference evidence="10" key="1">
    <citation type="submission" date="2016-02" db="EMBL/GenBank/DDBJ databases">
        <authorList>
            <person name="Holder M.E."/>
            <person name="Ajami N.J."/>
            <person name="Petrosino J.F."/>
        </authorList>
    </citation>
    <scope>NUCLEOTIDE SEQUENCE [LARGE SCALE GENOMIC DNA]</scope>
    <source>
        <strain evidence="10">CCUG 36733</strain>
    </source>
</reference>
<dbReference type="RefSeq" id="WP_067940840.1">
    <property type="nucleotide sequence ID" value="NZ_CP014228.1"/>
</dbReference>
<keyword evidence="5" id="KW-0808">Transferase</keyword>
<dbReference type="PROSITE" id="PS51101">
    <property type="entry name" value="PTS_EIIB_TYPE_4"/>
    <property type="match status" value="1"/>
</dbReference>
<dbReference type="OrthoDB" id="9788818at2"/>
<dbReference type="STRING" id="111015.AXF14_03350"/>
<dbReference type="Proteomes" id="UP000065220">
    <property type="component" value="Chromosome"/>
</dbReference>
<evidence type="ECO:0000256" key="6">
    <source>
        <dbReference type="ARBA" id="ARBA00022683"/>
    </source>
</evidence>
<dbReference type="EMBL" id="CP014228">
    <property type="protein sequence ID" value="AMD86812.1"/>
    <property type="molecule type" value="Genomic_DNA"/>
</dbReference>
<dbReference type="InterPro" id="IPR004720">
    <property type="entry name" value="PTS_IIB_sorbose-sp"/>
</dbReference>
<sequence length="164" mass="17605">MDIKLLRIDSRLVHGQVANNWAGALGAERIIAVSDGAANDELRKTLMLQTGGGKVKVNVIGIEKAARVYANPKYANLSTIMVVETPADVLRLLDLGIKVDSVNVGGMTFKQGTKALSQAVYVSDKDVEDFKAINERGIKQYIQQVPSTSSAELMGALKSKGFLS</sequence>
<evidence type="ECO:0000256" key="1">
    <source>
        <dbReference type="ARBA" id="ARBA00004496"/>
    </source>
</evidence>
<dbReference type="GO" id="GO:0005737">
    <property type="term" value="C:cytoplasm"/>
    <property type="evidence" value="ECO:0007669"/>
    <property type="project" value="UniProtKB-SubCell"/>
</dbReference>
<dbReference type="GO" id="GO:0008982">
    <property type="term" value="F:protein-N(PI)-phosphohistidine-sugar phosphotransferase activity"/>
    <property type="evidence" value="ECO:0007669"/>
    <property type="project" value="InterPro"/>
</dbReference>
<keyword evidence="3" id="KW-0963">Cytoplasm</keyword>
<gene>
    <name evidence="9" type="ORF">AXF14_03350</name>
</gene>
<keyword evidence="6" id="KW-0598">Phosphotransferase system</keyword>
<protein>
    <submittedName>
        <fullName evidence="9">PTS fructose transporter subunit IIB</fullName>
    </submittedName>
</protein>
<keyword evidence="10" id="KW-1185">Reference proteome</keyword>
<evidence type="ECO:0000256" key="4">
    <source>
        <dbReference type="ARBA" id="ARBA00022597"/>
    </source>
</evidence>
<dbReference type="AlphaFoldDB" id="A0A0X8JDE5"/>
<accession>A0A0X8JDE5</accession>
<organism evidence="9 10">
    <name type="scientific">Actinomyces radicidentis</name>
    <dbReference type="NCBI Taxonomy" id="111015"/>
    <lineage>
        <taxon>Bacteria</taxon>
        <taxon>Bacillati</taxon>
        <taxon>Actinomycetota</taxon>
        <taxon>Actinomycetes</taxon>
        <taxon>Actinomycetales</taxon>
        <taxon>Actinomycetaceae</taxon>
        <taxon>Actinomyces</taxon>
    </lineage>
</organism>
<evidence type="ECO:0000313" key="10">
    <source>
        <dbReference type="Proteomes" id="UP000065220"/>
    </source>
</evidence>
<dbReference type="SUPFAM" id="SSF52728">
    <property type="entry name" value="PTS IIb component"/>
    <property type="match status" value="1"/>
</dbReference>
<dbReference type="InterPro" id="IPR036667">
    <property type="entry name" value="PTS_IIB_sorbose-sp_sf"/>
</dbReference>
<dbReference type="GO" id="GO:0016301">
    <property type="term" value="F:kinase activity"/>
    <property type="evidence" value="ECO:0007669"/>
    <property type="project" value="UniProtKB-KW"/>
</dbReference>
<comment type="subcellular location">
    <subcellularLocation>
        <location evidence="1">Cytoplasm</location>
    </subcellularLocation>
</comment>
<evidence type="ECO:0000256" key="2">
    <source>
        <dbReference type="ARBA" id="ARBA00022448"/>
    </source>
</evidence>
<evidence type="ECO:0000256" key="5">
    <source>
        <dbReference type="ARBA" id="ARBA00022679"/>
    </source>
</evidence>
<dbReference type="Pfam" id="PF03830">
    <property type="entry name" value="PTSIIB_sorb"/>
    <property type="match status" value="1"/>
</dbReference>
<proteinExistence type="predicted"/>
<dbReference type="GO" id="GO:0009401">
    <property type="term" value="P:phosphoenolpyruvate-dependent sugar phosphotransferase system"/>
    <property type="evidence" value="ECO:0007669"/>
    <property type="project" value="UniProtKB-KW"/>
</dbReference>
<evidence type="ECO:0000256" key="7">
    <source>
        <dbReference type="ARBA" id="ARBA00022777"/>
    </source>
</evidence>